<evidence type="ECO:0000313" key="3">
    <source>
        <dbReference type="EMBL" id="XBS53634.1"/>
    </source>
</evidence>
<feature type="compositionally biased region" description="Low complexity" evidence="1">
    <location>
        <begin position="8"/>
        <end position="21"/>
    </location>
</feature>
<proteinExistence type="predicted"/>
<keyword evidence="2" id="KW-1133">Transmembrane helix</keyword>
<keyword evidence="2" id="KW-0472">Membrane</keyword>
<protein>
    <submittedName>
        <fullName evidence="3">Uncharacterized protein</fullName>
    </submittedName>
</protein>
<evidence type="ECO:0000256" key="2">
    <source>
        <dbReference type="SAM" id="Phobius"/>
    </source>
</evidence>
<dbReference type="RefSeq" id="WP_349945752.1">
    <property type="nucleotide sequence ID" value="NZ_CP157940.1"/>
</dbReference>
<feature type="region of interest" description="Disordered" evidence="1">
    <location>
        <begin position="1"/>
        <end position="21"/>
    </location>
</feature>
<sequence length="539" mass="60043">MEIKAQDPPSAAAPKGESAAADIQRAVVEADIKARIEAGERFMEELSRSAEENREKKNEDGSENRRETRTPRDTAALSDESAYYKLSPEELSDLDKMWGKEEADLAWEDILAWSLSAIKPFPEELEGLAAVYKKLLQAILENTTAGVQEDQLAALEAALSDILIKVLEGRMGELETLFGSFGSQSSMTALKAALYRSVTGNTLSSGELERVFKEQPENTRDTVKLTPGSIRTPVNESGNEAEQGMIYQPAGEGRIKNDPRYTWRIRRETPLAVLEERGIPGSKTDKAYGAQASISSMGKNTVYSPADLESAEGFAGYMNHRGNLLRASGLSGDSEELYGFLAALMAIKSQTFGAYSGINKGLASDLRESVDRMIDFYIQEAFKQSEGVMKWQGGRNTLFQPRAAYKVYYYMMNLYQTTRNLGETANKGIRHAYQQFLKKKEYLENRENSGSFFTKEKNDPREDWKEGKRIVERDWKEFLSFMGREDLGGIPLGIMELSPWGMLAEPEHTARGRGSGTGPVFLTGALAVILILVLFLFFF</sequence>
<reference evidence="3" key="1">
    <citation type="submission" date="2024-06" db="EMBL/GenBank/DDBJ databases">
        <title>Lacrimispora cavernae sp. nov., a novel anaerobe isolated from bat guano pile inside a cave.</title>
        <authorList>
            <person name="Miller S.L."/>
            <person name="Lu N."/>
            <person name="King J."/>
            <person name="Sankaranarayanan K."/>
            <person name="Lawson P.A."/>
        </authorList>
    </citation>
    <scope>NUCLEOTIDE SEQUENCE</scope>
    <source>
        <strain evidence="3">BS-2</strain>
    </source>
</reference>
<feature type="region of interest" description="Disordered" evidence="1">
    <location>
        <begin position="44"/>
        <end position="81"/>
    </location>
</feature>
<keyword evidence="2" id="KW-0812">Transmembrane</keyword>
<name>A0AAU7PMP3_9FIRM</name>
<evidence type="ECO:0000256" key="1">
    <source>
        <dbReference type="SAM" id="MobiDB-lite"/>
    </source>
</evidence>
<feature type="transmembrane region" description="Helical" evidence="2">
    <location>
        <begin position="520"/>
        <end position="538"/>
    </location>
</feature>
<feature type="compositionally biased region" description="Basic and acidic residues" evidence="1">
    <location>
        <begin position="44"/>
        <end position="72"/>
    </location>
</feature>
<accession>A0AAU7PMP3</accession>
<dbReference type="AlphaFoldDB" id="A0AAU7PMP3"/>
<gene>
    <name evidence="3" type="ORF">ABFV83_17760</name>
</gene>
<organism evidence="3">
    <name type="scientific">Lacrimispora sp. BS-2</name>
    <dbReference type="NCBI Taxonomy" id="3151850"/>
    <lineage>
        <taxon>Bacteria</taxon>
        <taxon>Bacillati</taxon>
        <taxon>Bacillota</taxon>
        <taxon>Clostridia</taxon>
        <taxon>Lachnospirales</taxon>
        <taxon>Lachnospiraceae</taxon>
        <taxon>Lacrimispora</taxon>
    </lineage>
</organism>
<feature type="region of interest" description="Disordered" evidence="1">
    <location>
        <begin position="216"/>
        <end position="240"/>
    </location>
</feature>
<dbReference type="EMBL" id="CP157940">
    <property type="protein sequence ID" value="XBS53634.1"/>
    <property type="molecule type" value="Genomic_DNA"/>
</dbReference>